<gene>
    <name evidence="1" type="ORF">EJV47_06585</name>
</gene>
<organism evidence="1 2">
    <name type="scientific">Hymenobacter gummosus</name>
    <dbReference type="NCBI Taxonomy" id="1776032"/>
    <lineage>
        <taxon>Bacteria</taxon>
        <taxon>Pseudomonadati</taxon>
        <taxon>Bacteroidota</taxon>
        <taxon>Cytophagia</taxon>
        <taxon>Cytophagales</taxon>
        <taxon>Hymenobacteraceae</taxon>
        <taxon>Hymenobacter</taxon>
    </lineage>
</organism>
<evidence type="ECO:0000313" key="1">
    <source>
        <dbReference type="EMBL" id="RTQ51465.1"/>
    </source>
</evidence>
<reference evidence="1 2" key="1">
    <citation type="submission" date="2018-12" db="EMBL/GenBank/DDBJ databases">
        <title>Hymenobacter gummosus sp. nov., isolated from a spring.</title>
        <authorList>
            <person name="Nie L."/>
        </authorList>
    </citation>
    <scope>NUCLEOTIDE SEQUENCE [LARGE SCALE GENOMIC DNA]</scope>
    <source>
        <strain evidence="1 2">KCTC 52166</strain>
    </source>
</reference>
<dbReference type="SUPFAM" id="SSF55961">
    <property type="entry name" value="Bet v1-like"/>
    <property type="match status" value="1"/>
</dbReference>
<evidence type="ECO:0000313" key="2">
    <source>
        <dbReference type="Proteomes" id="UP000282184"/>
    </source>
</evidence>
<protein>
    <recommendedName>
        <fullName evidence="3">SRPBCC family protein</fullName>
    </recommendedName>
</protein>
<evidence type="ECO:0008006" key="3">
    <source>
        <dbReference type="Google" id="ProtNLM"/>
    </source>
</evidence>
<keyword evidence="2" id="KW-1185">Reference proteome</keyword>
<dbReference type="AlphaFoldDB" id="A0A3S0HPR1"/>
<comment type="caution">
    <text evidence="1">The sequence shown here is derived from an EMBL/GenBank/DDBJ whole genome shotgun (WGS) entry which is preliminary data.</text>
</comment>
<dbReference type="OrthoDB" id="9829317at2"/>
<dbReference type="Proteomes" id="UP000282184">
    <property type="component" value="Unassembled WGS sequence"/>
</dbReference>
<sequence>MAYQPGAYVRCTALAGEATWQDVERHFRPLGPTRTELTYTLRFERALVQRGLGFAPPLWFLRWYTGWMMGRYLRRLQQQLEAGWRPAPQPTTA</sequence>
<proteinExistence type="predicted"/>
<dbReference type="RefSeq" id="WP_126692357.1">
    <property type="nucleotide sequence ID" value="NZ_RXOF01000003.1"/>
</dbReference>
<accession>A0A3S0HPR1</accession>
<name>A0A3S0HPR1_9BACT</name>
<dbReference type="EMBL" id="RXOF01000003">
    <property type="protein sequence ID" value="RTQ51465.1"/>
    <property type="molecule type" value="Genomic_DNA"/>
</dbReference>